<feature type="compositionally biased region" description="Basic and acidic residues" evidence="1">
    <location>
        <begin position="48"/>
        <end position="60"/>
    </location>
</feature>
<organism evidence="2 3">
    <name type="scientific">Cyclotella atomus</name>
    <dbReference type="NCBI Taxonomy" id="382360"/>
    <lineage>
        <taxon>Eukaryota</taxon>
        <taxon>Sar</taxon>
        <taxon>Stramenopiles</taxon>
        <taxon>Ochrophyta</taxon>
        <taxon>Bacillariophyta</taxon>
        <taxon>Coscinodiscophyceae</taxon>
        <taxon>Thalassiosirophycidae</taxon>
        <taxon>Stephanodiscales</taxon>
        <taxon>Stephanodiscaceae</taxon>
        <taxon>Cyclotella</taxon>
    </lineage>
</organism>
<feature type="compositionally biased region" description="Polar residues" evidence="1">
    <location>
        <begin position="14"/>
        <end position="24"/>
    </location>
</feature>
<name>A0ABD3NKG4_9STRA</name>
<dbReference type="Proteomes" id="UP001530400">
    <property type="component" value="Unassembled WGS sequence"/>
</dbReference>
<comment type="caution">
    <text evidence="2">The sequence shown here is derived from an EMBL/GenBank/DDBJ whole genome shotgun (WGS) entry which is preliminary data.</text>
</comment>
<evidence type="ECO:0000313" key="2">
    <source>
        <dbReference type="EMBL" id="KAL3776277.1"/>
    </source>
</evidence>
<feature type="compositionally biased region" description="Polar residues" evidence="1">
    <location>
        <begin position="34"/>
        <end position="47"/>
    </location>
</feature>
<dbReference type="AlphaFoldDB" id="A0ABD3NKG4"/>
<proteinExistence type="predicted"/>
<feature type="region of interest" description="Disordered" evidence="1">
    <location>
        <begin position="1"/>
        <end position="63"/>
    </location>
</feature>
<protein>
    <submittedName>
        <fullName evidence="2">Uncharacterized protein</fullName>
    </submittedName>
</protein>
<reference evidence="2 3" key="1">
    <citation type="submission" date="2024-10" db="EMBL/GenBank/DDBJ databases">
        <title>Updated reference genomes for cyclostephanoid diatoms.</title>
        <authorList>
            <person name="Roberts W.R."/>
            <person name="Alverson A.J."/>
        </authorList>
    </citation>
    <scope>NUCLEOTIDE SEQUENCE [LARGE SCALE GENOMIC DNA]</scope>
    <source>
        <strain evidence="2 3">AJA010-31</strain>
    </source>
</reference>
<gene>
    <name evidence="2" type="ORF">ACHAWO_010993</name>
</gene>
<evidence type="ECO:0000256" key="1">
    <source>
        <dbReference type="SAM" id="MobiDB-lite"/>
    </source>
</evidence>
<evidence type="ECO:0000313" key="3">
    <source>
        <dbReference type="Proteomes" id="UP001530400"/>
    </source>
</evidence>
<dbReference type="EMBL" id="JALLPJ020001106">
    <property type="protein sequence ID" value="KAL3776277.1"/>
    <property type="molecule type" value="Genomic_DNA"/>
</dbReference>
<accession>A0ABD3NKG4</accession>
<keyword evidence="3" id="KW-1185">Reference proteome</keyword>
<sequence length="208" mass="23688">MPVLKLNIRRPSKSKQVAQDSSSHQKSKLPEVMKTSTSYKKSMFKNQCRQEGKSSKESSRPRVIVASFNTTDDTESSSVLTNEDGLFDMWGLDSTTNLDVLRRSFTNKESPRSSRPVLQLKSKSAANVIEFKDPEKCHPKNRNSWISSSFNADCDADSEDDLDDSIYTLLDDDEECHFRKLSLHDILVEEELSFRKSLIVNDEERSAN</sequence>